<comment type="caution">
    <text evidence="2">The sequence shown here is derived from an EMBL/GenBank/DDBJ whole genome shotgun (WGS) entry which is preliminary data.</text>
</comment>
<keyword evidence="3" id="KW-1185">Reference proteome</keyword>
<name>A0ABP8LKG8_9MICO</name>
<feature type="transmembrane region" description="Helical" evidence="1">
    <location>
        <begin position="79"/>
        <end position="102"/>
    </location>
</feature>
<accession>A0ABP8LKG8</accession>
<protein>
    <submittedName>
        <fullName evidence="2">Uncharacterized protein</fullName>
    </submittedName>
</protein>
<feature type="transmembrane region" description="Helical" evidence="1">
    <location>
        <begin position="144"/>
        <end position="167"/>
    </location>
</feature>
<proteinExistence type="predicted"/>
<feature type="transmembrane region" description="Helical" evidence="1">
    <location>
        <begin position="47"/>
        <end position="67"/>
    </location>
</feature>
<feature type="transmembrane region" description="Helical" evidence="1">
    <location>
        <begin position="173"/>
        <end position="196"/>
    </location>
</feature>
<feature type="transmembrane region" description="Helical" evidence="1">
    <location>
        <begin position="114"/>
        <end position="137"/>
    </location>
</feature>
<feature type="transmembrane region" description="Helical" evidence="1">
    <location>
        <begin position="208"/>
        <end position="229"/>
    </location>
</feature>
<organism evidence="2 3">
    <name type="scientific">Georgenia halophila</name>
    <dbReference type="NCBI Taxonomy" id="620889"/>
    <lineage>
        <taxon>Bacteria</taxon>
        <taxon>Bacillati</taxon>
        <taxon>Actinomycetota</taxon>
        <taxon>Actinomycetes</taxon>
        <taxon>Micrococcales</taxon>
        <taxon>Bogoriellaceae</taxon>
        <taxon>Georgenia</taxon>
    </lineage>
</organism>
<sequence length="285" mass="28707">MAGGLGAGLLGLLPWLITGLRLPLQNLWAAEVMPEEMPLALLPFNQYALTLLLGMLVWGPAVAGLLARRAPLESRGRAASFAALGTLLVTGAATAQSAVVVSDGLRPDDPRADLYLGGVLAVIVGSVAVGLGVLILLARAPRAAASAGATVAALAGGIWLNALIVPFGDVASAVQIAVLGYARWVPAVLVGAALVWCGTGGVGKVAAWLVDLALLWMVPAALTAVSHAAGSRVLAGDLEEMGAVAVEVFFQAVGPAGVTLEYVLLAAAIGVVGSLARVLARRRPS</sequence>
<evidence type="ECO:0000313" key="3">
    <source>
        <dbReference type="Proteomes" id="UP001500622"/>
    </source>
</evidence>
<evidence type="ECO:0000313" key="2">
    <source>
        <dbReference type="EMBL" id="GAA4430593.1"/>
    </source>
</evidence>
<feature type="transmembrane region" description="Helical" evidence="1">
    <location>
        <begin position="262"/>
        <end position="280"/>
    </location>
</feature>
<keyword evidence="1" id="KW-0812">Transmembrane</keyword>
<reference evidence="3" key="1">
    <citation type="journal article" date="2019" name="Int. J. Syst. Evol. Microbiol.">
        <title>The Global Catalogue of Microorganisms (GCM) 10K type strain sequencing project: providing services to taxonomists for standard genome sequencing and annotation.</title>
        <authorList>
            <consortium name="The Broad Institute Genomics Platform"/>
            <consortium name="The Broad Institute Genome Sequencing Center for Infectious Disease"/>
            <person name="Wu L."/>
            <person name="Ma J."/>
        </authorList>
    </citation>
    <scope>NUCLEOTIDE SEQUENCE [LARGE SCALE GENOMIC DNA]</scope>
    <source>
        <strain evidence="3">JCM 17810</strain>
    </source>
</reference>
<gene>
    <name evidence="2" type="ORF">GCM10023169_34160</name>
</gene>
<dbReference type="Proteomes" id="UP001500622">
    <property type="component" value="Unassembled WGS sequence"/>
</dbReference>
<evidence type="ECO:0000256" key="1">
    <source>
        <dbReference type="SAM" id="Phobius"/>
    </source>
</evidence>
<keyword evidence="1" id="KW-0472">Membrane</keyword>
<keyword evidence="1" id="KW-1133">Transmembrane helix</keyword>
<dbReference type="EMBL" id="BAABGN010000013">
    <property type="protein sequence ID" value="GAA4430593.1"/>
    <property type="molecule type" value="Genomic_DNA"/>
</dbReference>